<dbReference type="InterPro" id="IPR013216">
    <property type="entry name" value="Methyltransf_11"/>
</dbReference>
<dbReference type="Proteomes" id="UP000001882">
    <property type="component" value="Chromosome"/>
</dbReference>
<evidence type="ECO:0000259" key="1">
    <source>
        <dbReference type="Pfam" id="PF08241"/>
    </source>
</evidence>
<feature type="domain" description="Methyltransferase type 11" evidence="1">
    <location>
        <begin position="62"/>
        <end position="154"/>
    </location>
</feature>
<dbReference type="PANTHER" id="PTHR43591:SF24">
    <property type="entry name" value="2-METHOXY-6-POLYPRENYL-1,4-BENZOQUINOL METHYLASE, MITOCHONDRIAL"/>
    <property type="match status" value="1"/>
</dbReference>
<accession>D1YWS3</accession>
<dbReference type="FunCoup" id="D1YWS3">
    <property type="interactions" value="30"/>
</dbReference>
<dbReference type="Pfam" id="PF08241">
    <property type="entry name" value="Methyltransf_11"/>
    <property type="match status" value="1"/>
</dbReference>
<reference evidence="2 3" key="1">
    <citation type="journal article" date="2007" name="Appl. Environ. Microbiol.">
        <title>Isolation of key methanogens for global methane emission from rice paddy fields: a novel isolate affiliated with the clone cluster rice cluster I.</title>
        <authorList>
            <person name="Sakai S."/>
            <person name="Imachi H."/>
            <person name="Sekiguchi Y."/>
            <person name="Ohashi A."/>
            <person name="Harada H."/>
            <person name="Kamagata Y."/>
        </authorList>
    </citation>
    <scope>NUCLEOTIDE SEQUENCE [LARGE SCALE GENOMIC DNA]</scope>
    <source>
        <strain evidence="3">DSM 17711 / JCM 13418 / NBRC 101707 / SANAE</strain>
    </source>
</reference>
<dbReference type="GeneID" id="8680858"/>
<dbReference type="KEGG" id="mpd:MCP_0823"/>
<dbReference type="CDD" id="cd02440">
    <property type="entry name" value="AdoMet_MTases"/>
    <property type="match status" value="1"/>
</dbReference>
<organism evidence="2 3">
    <name type="scientific">Methanocella paludicola (strain DSM 17711 / JCM 13418 / NBRC 101707 / SANAE)</name>
    <dbReference type="NCBI Taxonomy" id="304371"/>
    <lineage>
        <taxon>Archaea</taxon>
        <taxon>Methanobacteriati</taxon>
        <taxon>Methanobacteriota</taxon>
        <taxon>Stenosarchaea group</taxon>
        <taxon>Methanomicrobia</taxon>
        <taxon>Methanocellales</taxon>
        <taxon>Methanocellaceae</taxon>
        <taxon>Methanocella</taxon>
    </lineage>
</organism>
<dbReference type="eggNOG" id="arCOG04347">
    <property type="taxonomic scope" value="Archaea"/>
</dbReference>
<dbReference type="InterPro" id="IPR029063">
    <property type="entry name" value="SAM-dependent_MTases_sf"/>
</dbReference>
<name>D1YWS3_METPS</name>
<reference evidence="2 3" key="2">
    <citation type="journal article" date="2008" name="Int. J. Syst. Evol. Microbiol.">
        <title>Methanocella paludicola gen. nov., sp. nov., a methane-producing archaeon, the first isolate of the lineage 'Rice Cluster I', and proposal of the new archaeal order Methanocellales ord. nov.</title>
        <authorList>
            <person name="Sakai S."/>
            <person name="Imachi H."/>
            <person name="Hanada S."/>
            <person name="Ohashi A."/>
            <person name="Harada H."/>
            <person name="Kamagata Y."/>
        </authorList>
    </citation>
    <scope>NUCLEOTIDE SEQUENCE [LARGE SCALE GENOMIC DNA]</scope>
    <source>
        <strain evidence="3">DSM 17711 / JCM 13418 / NBRC 101707 / SANAE</strain>
    </source>
</reference>
<dbReference type="PANTHER" id="PTHR43591">
    <property type="entry name" value="METHYLTRANSFERASE"/>
    <property type="match status" value="1"/>
</dbReference>
<dbReference type="SUPFAM" id="SSF53335">
    <property type="entry name" value="S-adenosyl-L-methionine-dependent methyltransferases"/>
    <property type="match status" value="1"/>
</dbReference>
<dbReference type="EMBL" id="AP011532">
    <property type="protein sequence ID" value="BAI60895.1"/>
    <property type="molecule type" value="Genomic_DNA"/>
</dbReference>
<sequence>MADEKHTFVVDSSKREHAEAYDEASDIYDTYEGLFFPYLFGRINSLLKERFIPLLPQGARVLDIGCGTGQQTLLFDKSGFDVVGIDISHGLVKVANKKLGKGVCMASDACRLPFPDECFDAISSAGSTVNHIPDYSCFFEEAGRVLKPGGYLFLESDNKWKPDILWSLASTLTGDPLEYHETLPGVIGYVKRPLHEGYPYVFPLTYDENKVKLLHLRTFTYHELKKELGDVGCEIVAAYGAHSITNIIPSTVMLKDHPGRLTRGMFSILRAAEDRVYGAWPFSRAGMSIMVIAKKK</sequence>
<reference evidence="3" key="3">
    <citation type="journal article" date="2011" name="PLoS ONE">
        <title>Genome sequence of a mesophilic hydrogenotrophic methanogen Methanocella paludicola, the first cultivated representative of the order Methanocellales.</title>
        <authorList>
            <person name="Sakai S."/>
            <person name="Takaki Y."/>
            <person name="Shimamura S."/>
            <person name="Sekine M."/>
            <person name="Tajima T."/>
            <person name="Kosugi H."/>
            <person name="Ichikawa N."/>
            <person name="Tasumi E."/>
            <person name="Hiraki A.T."/>
            <person name="Shimizu A."/>
            <person name="Kato Y."/>
            <person name="Nishiko R."/>
            <person name="Mori K."/>
            <person name="Fujita N."/>
            <person name="Imachi H."/>
            <person name="Takai K."/>
        </authorList>
    </citation>
    <scope>NUCLEOTIDE SEQUENCE [LARGE SCALE GENOMIC DNA]</scope>
    <source>
        <strain evidence="3">DSM 17711 / JCM 13418 / NBRC 101707 / SANAE</strain>
    </source>
</reference>
<evidence type="ECO:0000313" key="2">
    <source>
        <dbReference type="EMBL" id="BAI60895.1"/>
    </source>
</evidence>
<proteinExistence type="predicted"/>
<dbReference type="OrthoDB" id="8915at2157"/>
<dbReference type="STRING" id="304371.MCP_0823"/>
<dbReference type="RefSeq" id="WP_012899574.1">
    <property type="nucleotide sequence ID" value="NC_013665.1"/>
</dbReference>
<protein>
    <recommendedName>
        <fullName evidence="1">Methyltransferase type 11 domain-containing protein</fullName>
    </recommendedName>
</protein>
<dbReference type="Gene3D" id="3.40.50.150">
    <property type="entry name" value="Vaccinia Virus protein VP39"/>
    <property type="match status" value="1"/>
</dbReference>
<keyword evidence="3" id="KW-1185">Reference proteome</keyword>
<dbReference type="AlphaFoldDB" id="D1YWS3"/>
<dbReference type="InParanoid" id="D1YWS3"/>
<dbReference type="GO" id="GO:0008757">
    <property type="term" value="F:S-adenosylmethionine-dependent methyltransferase activity"/>
    <property type="evidence" value="ECO:0007669"/>
    <property type="project" value="InterPro"/>
</dbReference>
<evidence type="ECO:0000313" key="3">
    <source>
        <dbReference type="Proteomes" id="UP000001882"/>
    </source>
</evidence>
<gene>
    <name evidence="2" type="ordered locus">MCP_0823</name>
</gene>